<dbReference type="EMBL" id="JBEDUW010000006">
    <property type="protein sequence ID" value="KAK9923460.1"/>
    <property type="molecule type" value="Genomic_DNA"/>
</dbReference>
<dbReference type="Proteomes" id="UP001457282">
    <property type="component" value="Unassembled WGS sequence"/>
</dbReference>
<sequence>MGHCLSGGANYSDQVVVELDFLYPSEGIHRRWDSGYCITAMAATSDQAAFVLNVPKKKPQDETQEMLRTSAFPSTHVKEKWAKNLYIAYICHGRTVSESWKPLSPLQILLRWQFQIICSYQGDLHPPSIKF</sequence>
<accession>A0AAW1WJH2</accession>
<name>A0AAW1WJH2_RUBAR</name>
<evidence type="ECO:0000313" key="2">
    <source>
        <dbReference type="EMBL" id="KAK9923460.1"/>
    </source>
</evidence>
<dbReference type="AlphaFoldDB" id="A0AAW1WJH2"/>
<dbReference type="InterPro" id="IPR055900">
    <property type="entry name" value="DUF7477"/>
</dbReference>
<organism evidence="2 3">
    <name type="scientific">Rubus argutus</name>
    <name type="common">Southern blackberry</name>
    <dbReference type="NCBI Taxonomy" id="59490"/>
    <lineage>
        <taxon>Eukaryota</taxon>
        <taxon>Viridiplantae</taxon>
        <taxon>Streptophyta</taxon>
        <taxon>Embryophyta</taxon>
        <taxon>Tracheophyta</taxon>
        <taxon>Spermatophyta</taxon>
        <taxon>Magnoliopsida</taxon>
        <taxon>eudicotyledons</taxon>
        <taxon>Gunneridae</taxon>
        <taxon>Pentapetalae</taxon>
        <taxon>rosids</taxon>
        <taxon>fabids</taxon>
        <taxon>Rosales</taxon>
        <taxon>Rosaceae</taxon>
        <taxon>Rosoideae</taxon>
        <taxon>Rosoideae incertae sedis</taxon>
        <taxon>Rubus</taxon>
    </lineage>
</organism>
<evidence type="ECO:0000313" key="3">
    <source>
        <dbReference type="Proteomes" id="UP001457282"/>
    </source>
</evidence>
<feature type="domain" description="DUF7477" evidence="1">
    <location>
        <begin position="5"/>
        <end position="97"/>
    </location>
</feature>
<reference evidence="2 3" key="1">
    <citation type="journal article" date="2023" name="G3 (Bethesda)">
        <title>A chromosome-length genome assembly and annotation of blackberry (Rubus argutus, cv. 'Hillquist').</title>
        <authorList>
            <person name="Bruna T."/>
            <person name="Aryal R."/>
            <person name="Dudchenko O."/>
            <person name="Sargent D.J."/>
            <person name="Mead D."/>
            <person name="Buti M."/>
            <person name="Cavallini A."/>
            <person name="Hytonen T."/>
            <person name="Andres J."/>
            <person name="Pham M."/>
            <person name="Weisz D."/>
            <person name="Mascagni F."/>
            <person name="Usai G."/>
            <person name="Natali L."/>
            <person name="Bassil N."/>
            <person name="Fernandez G.E."/>
            <person name="Lomsadze A."/>
            <person name="Armour M."/>
            <person name="Olukolu B."/>
            <person name="Poorten T."/>
            <person name="Britton C."/>
            <person name="Davik J."/>
            <person name="Ashrafi H."/>
            <person name="Aiden E.L."/>
            <person name="Borodovsky M."/>
            <person name="Worthington M."/>
        </authorList>
    </citation>
    <scope>NUCLEOTIDE SEQUENCE [LARGE SCALE GENOMIC DNA]</scope>
    <source>
        <strain evidence="2">PI 553951</strain>
    </source>
</reference>
<gene>
    <name evidence="2" type="ORF">M0R45_031878</name>
</gene>
<protein>
    <recommendedName>
        <fullName evidence="1">DUF7477 domain-containing protein</fullName>
    </recommendedName>
</protein>
<evidence type="ECO:0000259" key="1">
    <source>
        <dbReference type="Pfam" id="PF24289"/>
    </source>
</evidence>
<proteinExistence type="predicted"/>
<dbReference type="Pfam" id="PF24289">
    <property type="entry name" value="DUF7477"/>
    <property type="match status" value="1"/>
</dbReference>
<keyword evidence="3" id="KW-1185">Reference proteome</keyword>
<comment type="caution">
    <text evidence="2">The sequence shown here is derived from an EMBL/GenBank/DDBJ whole genome shotgun (WGS) entry which is preliminary data.</text>
</comment>